<protein>
    <recommendedName>
        <fullName evidence="4">Gag-pol polyprotein</fullName>
    </recommendedName>
</protein>
<organism evidence="2 3">
    <name type="scientific">Solanum verrucosum</name>
    <dbReference type="NCBI Taxonomy" id="315347"/>
    <lineage>
        <taxon>Eukaryota</taxon>
        <taxon>Viridiplantae</taxon>
        <taxon>Streptophyta</taxon>
        <taxon>Embryophyta</taxon>
        <taxon>Tracheophyta</taxon>
        <taxon>Spermatophyta</taxon>
        <taxon>Magnoliopsida</taxon>
        <taxon>eudicotyledons</taxon>
        <taxon>Gunneridae</taxon>
        <taxon>Pentapetalae</taxon>
        <taxon>asterids</taxon>
        <taxon>lamiids</taxon>
        <taxon>Solanales</taxon>
        <taxon>Solanaceae</taxon>
        <taxon>Solanoideae</taxon>
        <taxon>Solaneae</taxon>
        <taxon>Solanum</taxon>
    </lineage>
</organism>
<keyword evidence="1" id="KW-1133">Transmembrane helix</keyword>
<sequence>MNPLKFHGSEVNEDPQEFIDELYEIVEIMGVSPVEKVELIAYQLKGASQVWFKKWKEERNIDAILFIYALIMVVGSGPMMSKFVPSMPEMRGKKAKTGDGDFSHLRSCGHGRSKLWQCFSCQGYSNAPTSKFNKEDMSNPKPQGGNGGGCFMTTCTSCGKKHDVKCMIGTNGFFSCEESGHKMKDCPLLSSNGRYGRKAQPRGSSLSSPKQNKFYAFQTL</sequence>
<evidence type="ECO:0008006" key="4">
    <source>
        <dbReference type="Google" id="ProtNLM"/>
    </source>
</evidence>
<feature type="transmembrane region" description="Helical" evidence="1">
    <location>
        <begin position="63"/>
        <end position="84"/>
    </location>
</feature>
<name>A0AAF0V4M0_SOLVR</name>
<proteinExistence type="predicted"/>
<dbReference type="EMBL" id="CP133623">
    <property type="protein sequence ID" value="WMV57912.1"/>
    <property type="molecule type" value="Genomic_DNA"/>
</dbReference>
<accession>A0AAF0V4M0</accession>
<keyword evidence="1" id="KW-0812">Transmembrane</keyword>
<keyword evidence="1" id="KW-0472">Membrane</keyword>
<gene>
    <name evidence="2" type="ORF">MTR67_051297</name>
</gene>
<keyword evidence="3" id="KW-1185">Reference proteome</keyword>
<dbReference type="Proteomes" id="UP001234989">
    <property type="component" value="Chromosome 12"/>
</dbReference>
<reference evidence="2" key="1">
    <citation type="submission" date="2023-08" db="EMBL/GenBank/DDBJ databases">
        <title>A de novo genome assembly of Solanum verrucosum Schlechtendal, a Mexican diploid species geographically isolated from the other diploid A-genome species in potato relatives.</title>
        <authorList>
            <person name="Hosaka K."/>
        </authorList>
    </citation>
    <scope>NUCLEOTIDE SEQUENCE</scope>
    <source>
        <tissue evidence="2">Young leaves</tissue>
    </source>
</reference>
<evidence type="ECO:0000313" key="3">
    <source>
        <dbReference type="Proteomes" id="UP001234989"/>
    </source>
</evidence>
<dbReference type="AlphaFoldDB" id="A0AAF0V4M0"/>
<evidence type="ECO:0000256" key="1">
    <source>
        <dbReference type="SAM" id="Phobius"/>
    </source>
</evidence>
<evidence type="ECO:0000313" key="2">
    <source>
        <dbReference type="EMBL" id="WMV57912.1"/>
    </source>
</evidence>